<evidence type="ECO:0000313" key="3">
    <source>
        <dbReference type="Proteomes" id="UP000179616"/>
    </source>
</evidence>
<sequence length="167" mass="18535">MDRSNTAIYRLMIPMNLLCIIWVGYGKLLFDLFGFDTAGWYAFGLATFGTIILLTALGITTWRTIHYHRRQQALTQVQTATQVGVWVSMLVFGLTFPDSISECSLPSILAAMTGKATTDDSVTARQRYLTSTIDVLSDWTSMVALIIGASAWITLLVSLMRRRSTAP</sequence>
<organism evidence="2 3">
    <name type="scientific">Mycobacteroides franklinii</name>
    <dbReference type="NCBI Taxonomy" id="948102"/>
    <lineage>
        <taxon>Bacteria</taxon>
        <taxon>Bacillati</taxon>
        <taxon>Actinomycetota</taxon>
        <taxon>Actinomycetes</taxon>
        <taxon>Mycobacteriales</taxon>
        <taxon>Mycobacteriaceae</taxon>
        <taxon>Mycobacteroides</taxon>
    </lineage>
</organism>
<gene>
    <name evidence="2" type="ORF">BKG76_00290</name>
</gene>
<dbReference type="OrthoDB" id="3789157at2"/>
<dbReference type="RefSeq" id="WP_070934922.1">
    <property type="nucleotide sequence ID" value="NZ_MLIK01000003.1"/>
</dbReference>
<feature type="transmembrane region" description="Helical" evidence="1">
    <location>
        <begin position="38"/>
        <end position="62"/>
    </location>
</feature>
<comment type="caution">
    <text evidence="2">The sequence shown here is derived from an EMBL/GenBank/DDBJ whole genome shotgun (WGS) entry which is preliminary data.</text>
</comment>
<dbReference type="STRING" id="948102.BKG76_00290"/>
<reference evidence="2 3" key="1">
    <citation type="submission" date="2016-10" db="EMBL/GenBank/DDBJ databases">
        <title>Evaluation of Human, Veterinary and Environmental Mycobacterium chelonae Isolates by Core Genome Phylogenomic Analysis, Targeted Gene Comparison, and Anti-microbial Susceptibility Patterns: A Tale of Mistaken Identities.</title>
        <authorList>
            <person name="Fogelson S.B."/>
            <person name="Camus A.C."/>
            <person name="Lorenz W."/>
            <person name="Vasireddy R."/>
            <person name="Vasireddy S."/>
            <person name="Smith T."/>
            <person name="Brown-Elliott B.A."/>
            <person name="Wallace R.J.Jr."/>
            <person name="Hasan N.A."/>
            <person name="Reischl U."/>
            <person name="Sanchez S."/>
        </authorList>
    </citation>
    <scope>NUCLEOTIDE SEQUENCE [LARGE SCALE GENOMIC DNA]</scope>
    <source>
        <strain evidence="2 3">1559</strain>
    </source>
</reference>
<keyword evidence="1" id="KW-1133">Transmembrane helix</keyword>
<dbReference type="AlphaFoldDB" id="A0A1S1LB66"/>
<evidence type="ECO:0000256" key="1">
    <source>
        <dbReference type="SAM" id="Phobius"/>
    </source>
</evidence>
<evidence type="ECO:0000313" key="2">
    <source>
        <dbReference type="EMBL" id="OHU31691.1"/>
    </source>
</evidence>
<name>A0A1S1LB66_9MYCO</name>
<dbReference type="Proteomes" id="UP000179616">
    <property type="component" value="Unassembled WGS sequence"/>
</dbReference>
<dbReference type="GeneID" id="57165224"/>
<protein>
    <submittedName>
        <fullName evidence="2">Uncharacterized protein</fullName>
    </submittedName>
</protein>
<feature type="transmembrane region" description="Helical" evidence="1">
    <location>
        <begin position="139"/>
        <end position="159"/>
    </location>
</feature>
<keyword evidence="1" id="KW-0812">Transmembrane</keyword>
<feature type="transmembrane region" description="Helical" evidence="1">
    <location>
        <begin position="74"/>
        <end position="96"/>
    </location>
</feature>
<feature type="transmembrane region" description="Helical" evidence="1">
    <location>
        <begin position="7"/>
        <end position="26"/>
    </location>
</feature>
<dbReference type="EMBL" id="MLIK01000003">
    <property type="protein sequence ID" value="OHU31691.1"/>
    <property type="molecule type" value="Genomic_DNA"/>
</dbReference>
<keyword evidence="1" id="KW-0472">Membrane</keyword>
<accession>A0A1S1LB66</accession>
<proteinExistence type="predicted"/>